<keyword evidence="1" id="KW-0175">Coiled coil</keyword>
<organism evidence="2 3">
    <name type="scientific">Velamenicoccus archaeovorus</name>
    <dbReference type="NCBI Taxonomy" id="1930593"/>
    <lineage>
        <taxon>Bacteria</taxon>
        <taxon>Pseudomonadati</taxon>
        <taxon>Candidatus Omnitrophota</taxon>
        <taxon>Candidatus Velamenicoccus</taxon>
    </lineage>
</organism>
<gene>
    <name evidence="2" type="ORF">BU251_07035</name>
</gene>
<dbReference type="RefSeq" id="WP_128700317.1">
    <property type="nucleotide sequence ID" value="NZ_CP019384.1"/>
</dbReference>
<proteinExistence type="predicted"/>
<name>A0A410P6A3_VELA1</name>
<keyword evidence="3" id="KW-1185">Reference proteome</keyword>
<dbReference type="AlphaFoldDB" id="A0A410P6A3"/>
<protein>
    <submittedName>
        <fullName evidence="2">Uncharacterized protein</fullName>
    </submittedName>
</protein>
<accession>A0A410P6A3</accession>
<feature type="coiled-coil region" evidence="1">
    <location>
        <begin position="2"/>
        <end position="33"/>
    </location>
</feature>
<evidence type="ECO:0000256" key="1">
    <source>
        <dbReference type="SAM" id="Coils"/>
    </source>
</evidence>
<evidence type="ECO:0000313" key="2">
    <source>
        <dbReference type="EMBL" id="QAT17484.1"/>
    </source>
</evidence>
<sequence>MLQFIKKKIEEWKQIAEQRKQEKEAQLKKEVNIQLLKDEMIQLASDGKLTAEEIKQIESRKSELCLNDEDIKVAKIDAYMAAFNKAVDDSTLTEEEEKELNNIQKELNLSDDLIEAKKKILARYRLVREIQNGNMPTLQIANIVLKKGEQVYWSEPASLLEEKVLSRHYEGGYSGLSFRVMKGVSYRVGGFRGYPVVEKGNVSTSDGELIFSSKRLIFRGDRKSFATNLDKILDIQFYADGMQFSENNRSKPRLIQFNDRNNMDIIGSILSYTVNHYSSK</sequence>
<evidence type="ECO:0000313" key="3">
    <source>
        <dbReference type="Proteomes" id="UP000287243"/>
    </source>
</evidence>
<dbReference type="Proteomes" id="UP000287243">
    <property type="component" value="Chromosome"/>
</dbReference>
<reference evidence="2 3" key="1">
    <citation type="submission" date="2017-01" db="EMBL/GenBank/DDBJ databases">
        <title>First insights into the biology of 'candidatus Vampirococcus archaeovorus'.</title>
        <authorList>
            <person name="Kizina J."/>
            <person name="Jordan S."/>
            <person name="Stueber K."/>
            <person name="Reinhardt R."/>
            <person name="Harder J."/>
        </authorList>
    </citation>
    <scope>NUCLEOTIDE SEQUENCE [LARGE SCALE GENOMIC DNA]</scope>
    <source>
        <strain evidence="2 3">LiM</strain>
    </source>
</reference>
<dbReference type="OrthoDB" id="1026409at2"/>
<dbReference type="KEGG" id="vai:BU251_07035"/>
<dbReference type="EMBL" id="CP019384">
    <property type="protein sequence ID" value="QAT17484.1"/>
    <property type="molecule type" value="Genomic_DNA"/>
</dbReference>